<proteinExistence type="predicted"/>
<sequence>MVAASPSEGSTASRCSSLASTRRRAPWHLLWPSSVLPSPSLPTSRRGGGAPPCQAWWRMSRTCCRISTMLELVGYGQAWFEAGGPNTSSSIDPWLIIGRWRTLDTLQVSFILVLEKSPPFAWNQCRSRVSIIILDFELLEYAWISNSAIVEALQTSTLSSDDINVNSLSINTLESLIKKTKTNDLFQQ</sequence>
<reference evidence="2" key="2">
    <citation type="submission" date="2013-12" db="EMBL/GenBank/DDBJ databases">
        <authorList>
            <person name="Yu Y."/>
            <person name="Lee S."/>
            <person name="de Baynast K."/>
            <person name="Wissotski M."/>
            <person name="Liu L."/>
            <person name="Talag J."/>
            <person name="Goicoechea J."/>
            <person name="Angelova A."/>
            <person name="Jetty R."/>
            <person name="Kudrna D."/>
            <person name="Golser W."/>
            <person name="Rivera L."/>
            <person name="Zhang J."/>
            <person name="Wing R."/>
        </authorList>
    </citation>
    <scope>NUCLEOTIDE SEQUENCE</scope>
</reference>
<dbReference type="HOGENOM" id="CLU_1443015_0_0_1"/>
<evidence type="ECO:0000313" key="1">
    <source>
        <dbReference type="EnsemblPlants" id="LPERR09G14470.1"/>
    </source>
</evidence>
<accession>A0A0D9XGD2</accession>
<dbReference type="Proteomes" id="UP000032180">
    <property type="component" value="Chromosome 9"/>
</dbReference>
<dbReference type="AlphaFoldDB" id="A0A0D9XGD2"/>
<name>A0A0D9XGD2_9ORYZ</name>
<dbReference type="Gramene" id="LPERR09G14470.1">
    <property type="protein sequence ID" value="LPERR09G14470.1"/>
    <property type="gene ID" value="LPERR09G14470"/>
</dbReference>
<dbReference type="EnsemblPlants" id="LPERR09G14470.1">
    <property type="protein sequence ID" value="LPERR09G14470.1"/>
    <property type="gene ID" value="LPERR09G14470"/>
</dbReference>
<reference evidence="1 2" key="1">
    <citation type="submission" date="2012-08" db="EMBL/GenBank/DDBJ databases">
        <title>Oryza genome evolution.</title>
        <authorList>
            <person name="Wing R.A."/>
        </authorList>
    </citation>
    <scope>NUCLEOTIDE SEQUENCE</scope>
</reference>
<reference evidence="1" key="3">
    <citation type="submission" date="2015-04" db="UniProtKB">
        <authorList>
            <consortium name="EnsemblPlants"/>
        </authorList>
    </citation>
    <scope>IDENTIFICATION</scope>
</reference>
<keyword evidence="2" id="KW-1185">Reference proteome</keyword>
<protein>
    <submittedName>
        <fullName evidence="1">Uncharacterized protein</fullName>
    </submittedName>
</protein>
<organism evidence="1 2">
    <name type="scientific">Leersia perrieri</name>
    <dbReference type="NCBI Taxonomy" id="77586"/>
    <lineage>
        <taxon>Eukaryota</taxon>
        <taxon>Viridiplantae</taxon>
        <taxon>Streptophyta</taxon>
        <taxon>Embryophyta</taxon>
        <taxon>Tracheophyta</taxon>
        <taxon>Spermatophyta</taxon>
        <taxon>Magnoliopsida</taxon>
        <taxon>Liliopsida</taxon>
        <taxon>Poales</taxon>
        <taxon>Poaceae</taxon>
        <taxon>BOP clade</taxon>
        <taxon>Oryzoideae</taxon>
        <taxon>Oryzeae</taxon>
        <taxon>Oryzinae</taxon>
        <taxon>Leersia</taxon>
    </lineage>
</organism>
<evidence type="ECO:0000313" key="2">
    <source>
        <dbReference type="Proteomes" id="UP000032180"/>
    </source>
</evidence>